<organism evidence="2 3">
    <name type="scientific">Halalkalibacter alkaliphilus</name>
    <dbReference type="NCBI Taxonomy" id="2917993"/>
    <lineage>
        <taxon>Bacteria</taxon>
        <taxon>Bacillati</taxon>
        <taxon>Bacillota</taxon>
        <taxon>Bacilli</taxon>
        <taxon>Bacillales</taxon>
        <taxon>Bacillaceae</taxon>
        <taxon>Halalkalibacter</taxon>
    </lineage>
</organism>
<keyword evidence="3" id="KW-1185">Reference proteome</keyword>
<dbReference type="Proteomes" id="UP001139150">
    <property type="component" value="Unassembled WGS sequence"/>
</dbReference>
<dbReference type="AlphaFoldDB" id="A0A9X2CX52"/>
<evidence type="ECO:0000313" key="2">
    <source>
        <dbReference type="EMBL" id="MCL7749908.1"/>
    </source>
</evidence>
<evidence type="ECO:0000313" key="3">
    <source>
        <dbReference type="Proteomes" id="UP001139150"/>
    </source>
</evidence>
<reference evidence="2" key="1">
    <citation type="submission" date="2022-02" db="EMBL/GenBank/DDBJ databases">
        <title>Halalkalibacter sp. nov. isolated from Lonar Lake, India.</title>
        <authorList>
            <person name="Joshi A."/>
            <person name="Thite S."/>
            <person name="Lodha T."/>
        </authorList>
    </citation>
    <scope>NUCLEOTIDE SEQUENCE</scope>
    <source>
        <strain evidence="2">MEB205</strain>
    </source>
</reference>
<dbReference type="InterPro" id="IPR054024">
    <property type="entry name" value="DUF6946"/>
</dbReference>
<protein>
    <recommendedName>
        <fullName evidence="1">DUF6946 domain-containing protein</fullName>
    </recommendedName>
</protein>
<comment type="caution">
    <text evidence="2">The sequence shown here is derived from an EMBL/GenBank/DDBJ whole genome shotgun (WGS) entry which is preliminary data.</text>
</comment>
<dbReference type="Pfam" id="PF22187">
    <property type="entry name" value="DUF6946"/>
    <property type="match status" value="1"/>
</dbReference>
<proteinExistence type="predicted"/>
<dbReference type="RefSeq" id="WP_250098756.1">
    <property type="nucleotide sequence ID" value="NZ_JAKRYL010000046.1"/>
</dbReference>
<dbReference type="EMBL" id="JAKRYL010000046">
    <property type="protein sequence ID" value="MCL7749908.1"/>
    <property type="molecule type" value="Genomic_DNA"/>
</dbReference>
<gene>
    <name evidence="2" type="ORF">MF646_22655</name>
</gene>
<accession>A0A9X2CX52</accession>
<sequence>MGKYFVPSKGISSWKELLVDPDNQWKPSYSAYELANCWEEAENLPSCVEKVFKESNLPLFQNVNILYGFPEYKVSLPGGGANSQNDLYLLAKADGELMTIMVEAKVSETFGEKVSVWKGENPSEGKRKRLRYLVDLLNLQEDETKNIRYQLLHRTASAIKEAKKVNAKNALMLVHSFSEEGKWFNDYAEFVELFNLVCEKDTVVGPVVVSGVNLYFSWVADERVVTKKSKEYFYSLFKTEKARMLAKEIDDYLYKMSPYRDEVEDYHQRYKNGVRTDCIGYVSKKGSYKFATITSARKVCFVLHLGKKLHTETAKKMQKKIDEMLGQVYEKSDPVRLTPGELYIRLEWVDHLDQITSFIDEAYKLRLQK</sequence>
<evidence type="ECO:0000259" key="1">
    <source>
        <dbReference type="Pfam" id="PF22187"/>
    </source>
</evidence>
<name>A0A9X2CX52_9BACI</name>
<feature type="domain" description="DUF6946" evidence="1">
    <location>
        <begin position="7"/>
        <end position="222"/>
    </location>
</feature>